<gene>
    <name evidence="1" type="ORF">KSS89_12685</name>
</gene>
<sequence>MNLDEAADIPTIGHKHLEEFSPAFPSNRERSMPGQFHQSALWAVHIRVNSSAVRRACS</sequence>
<accession>A0ABX8MXQ5</accession>
<name>A0ABX8MXQ5_9PSED</name>
<dbReference type="Proteomes" id="UP000693952">
    <property type="component" value="Chromosome"/>
</dbReference>
<dbReference type="RefSeq" id="WP_164487277.1">
    <property type="nucleotide sequence ID" value="NZ_CP027706.1"/>
</dbReference>
<keyword evidence="2" id="KW-1185">Reference proteome</keyword>
<reference evidence="1" key="1">
    <citation type="submission" date="2021-06" db="EMBL/GenBank/DDBJ databases">
        <title>Updating the genus Pseudomonas: Description of 43 new species and partition of the Pseudomonas putida group.</title>
        <authorList>
            <person name="Girard L."/>
            <person name="Lood C."/>
            <person name="Vandamme P."/>
            <person name="Rokni-Zadeh H."/>
            <person name="van Noort V."/>
            <person name="Hofte M."/>
            <person name="Lavigne R."/>
            <person name="De Mot R."/>
        </authorList>
    </citation>
    <scope>NUCLEOTIDE SEQUENCE</scope>
    <source>
        <strain evidence="1">CMR12a</strain>
    </source>
</reference>
<dbReference type="EMBL" id="CP077074">
    <property type="protein sequence ID" value="QXH43029.1"/>
    <property type="molecule type" value="Genomic_DNA"/>
</dbReference>
<organism evidence="1 2">
    <name type="scientific">Pseudomonas sessilinigenes</name>
    <dbReference type="NCBI Taxonomy" id="658629"/>
    <lineage>
        <taxon>Bacteria</taxon>
        <taxon>Pseudomonadati</taxon>
        <taxon>Pseudomonadota</taxon>
        <taxon>Gammaproteobacteria</taxon>
        <taxon>Pseudomonadales</taxon>
        <taxon>Pseudomonadaceae</taxon>
        <taxon>Pseudomonas</taxon>
    </lineage>
</organism>
<evidence type="ECO:0000313" key="1">
    <source>
        <dbReference type="EMBL" id="QXH43029.1"/>
    </source>
</evidence>
<proteinExistence type="predicted"/>
<protein>
    <submittedName>
        <fullName evidence="1">Uncharacterized protein</fullName>
    </submittedName>
</protein>
<evidence type="ECO:0000313" key="2">
    <source>
        <dbReference type="Proteomes" id="UP000693952"/>
    </source>
</evidence>